<evidence type="ECO:0000256" key="3">
    <source>
        <dbReference type="ARBA" id="ARBA00023170"/>
    </source>
</evidence>
<evidence type="ECO:0000259" key="4">
    <source>
        <dbReference type="PROSITE" id="PS51843"/>
    </source>
</evidence>
<evidence type="ECO:0000313" key="6">
    <source>
        <dbReference type="WBParaSite" id="Hba_06726"/>
    </source>
</evidence>
<keyword evidence="1" id="KW-0805">Transcription regulation</keyword>
<organism evidence="5 6">
    <name type="scientific">Heterorhabditis bacteriophora</name>
    <name type="common">Entomopathogenic nematode worm</name>
    <dbReference type="NCBI Taxonomy" id="37862"/>
    <lineage>
        <taxon>Eukaryota</taxon>
        <taxon>Metazoa</taxon>
        <taxon>Ecdysozoa</taxon>
        <taxon>Nematoda</taxon>
        <taxon>Chromadorea</taxon>
        <taxon>Rhabditida</taxon>
        <taxon>Rhabditina</taxon>
        <taxon>Rhabditomorpha</taxon>
        <taxon>Strongyloidea</taxon>
        <taxon>Heterorhabditidae</taxon>
        <taxon>Heterorhabditis</taxon>
    </lineage>
</organism>
<evidence type="ECO:0000256" key="1">
    <source>
        <dbReference type="ARBA" id="ARBA00023015"/>
    </source>
</evidence>
<dbReference type="SUPFAM" id="SSF48508">
    <property type="entry name" value="Nuclear receptor ligand-binding domain"/>
    <property type="match status" value="1"/>
</dbReference>
<dbReference type="Pfam" id="PF00104">
    <property type="entry name" value="Hormone_recep"/>
    <property type="match status" value="1"/>
</dbReference>
<evidence type="ECO:0000256" key="2">
    <source>
        <dbReference type="ARBA" id="ARBA00023163"/>
    </source>
</evidence>
<feature type="domain" description="NR LBD" evidence="4">
    <location>
        <begin position="130"/>
        <end position="437"/>
    </location>
</feature>
<dbReference type="WBParaSite" id="Hba_06726">
    <property type="protein sequence ID" value="Hba_06726"/>
    <property type="gene ID" value="Hba_06726"/>
</dbReference>
<evidence type="ECO:0000313" key="5">
    <source>
        <dbReference type="Proteomes" id="UP000095283"/>
    </source>
</evidence>
<accession>A0A1I7WNK9</accession>
<keyword evidence="5" id="KW-1185">Reference proteome</keyword>
<reference evidence="6" key="1">
    <citation type="submission" date="2016-11" db="UniProtKB">
        <authorList>
            <consortium name="WormBaseParasite"/>
        </authorList>
    </citation>
    <scope>IDENTIFICATION</scope>
</reference>
<name>A0A1I7WNK9_HETBA</name>
<sequence>MKVTKVSPTAQLLTSTNSLAEQLLAFSRTPVIGRNCYTNEETGSLPIYSYSSAITNALMVPKQEHVSPEPTEHEQNVTHAYDFFHLDPSSSPAVLKICHDTNGATNGIIICLMKFSRSFTPSDRGAFYDPSQNVIDVMVDAYRHLLERRRLIYCPSSIRDILGGTMPPPRPAKFYERVKREKLRVEIAFYVEFLNSIHPFPKLNVDDKARLLVSSVQVALVKHLSVSFSILEKHYVFYRFYKNLYILSSSFFLMIIHSDGTYTDLDDPDSIVFEVKDVAGERMDNETLNKLFIQPLRDSLLEISGPMYHSNMTDVEFCALIAILLFDPAAPGLDDSVRRIVKDARDKVYHDWFAYYNQLGVEDASQRVGNTMLLLPAVQASIVDLCYLEIELLYNIISCLTFWFQTTVEKTQESFHLIRVFELFEYDKILDELLDMSGDNY</sequence>
<dbReference type="SMART" id="SM00430">
    <property type="entry name" value="HOLI"/>
    <property type="match status" value="1"/>
</dbReference>
<dbReference type="InterPro" id="IPR035500">
    <property type="entry name" value="NHR-like_dom_sf"/>
</dbReference>
<protein>
    <submittedName>
        <fullName evidence="6">NR LBD domain-containing protein</fullName>
    </submittedName>
</protein>
<dbReference type="PANTHER" id="PTHR46011">
    <property type="entry name" value="NUCLEAR HORMONE RECEPTOR FAMILY MEMBER NHR-86-RELATED"/>
    <property type="match status" value="1"/>
</dbReference>
<keyword evidence="2" id="KW-0804">Transcription</keyword>
<proteinExistence type="predicted"/>
<keyword evidence="3" id="KW-0675">Receptor</keyword>
<dbReference type="InterPro" id="IPR000536">
    <property type="entry name" value="Nucl_hrmn_rcpt_lig-bd"/>
</dbReference>
<dbReference type="Proteomes" id="UP000095283">
    <property type="component" value="Unplaced"/>
</dbReference>
<dbReference type="Gene3D" id="1.10.565.10">
    <property type="entry name" value="Retinoid X Receptor"/>
    <property type="match status" value="1"/>
</dbReference>
<dbReference type="PROSITE" id="PS51843">
    <property type="entry name" value="NR_LBD"/>
    <property type="match status" value="1"/>
</dbReference>
<dbReference type="AlphaFoldDB" id="A0A1I7WNK9"/>